<dbReference type="CDD" id="cd03808">
    <property type="entry name" value="GT4_CapM-like"/>
    <property type="match status" value="1"/>
</dbReference>
<dbReference type="PANTHER" id="PTHR12526:SF638">
    <property type="entry name" value="SPORE COAT PROTEIN SA"/>
    <property type="match status" value="1"/>
</dbReference>
<proteinExistence type="predicted"/>
<dbReference type="AlphaFoldDB" id="A0AA51N8C3"/>
<keyword evidence="4" id="KW-1185">Reference proteome</keyword>
<feature type="domain" description="Glycosyl transferase family 1" evidence="1">
    <location>
        <begin position="184"/>
        <end position="347"/>
    </location>
</feature>
<feature type="domain" description="Glycosyltransferase subfamily 4-like N-terminal" evidence="2">
    <location>
        <begin position="13"/>
        <end position="146"/>
    </location>
</feature>
<evidence type="ECO:0000259" key="2">
    <source>
        <dbReference type="Pfam" id="PF13477"/>
    </source>
</evidence>
<dbReference type="InterPro" id="IPR028098">
    <property type="entry name" value="Glyco_trans_4-like_N"/>
</dbReference>
<dbReference type="Proteomes" id="UP001244443">
    <property type="component" value="Chromosome"/>
</dbReference>
<dbReference type="SUPFAM" id="SSF53756">
    <property type="entry name" value="UDP-Glycosyltransferase/glycogen phosphorylase"/>
    <property type="match status" value="1"/>
</dbReference>
<evidence type="ECO:0000313" key="4">
    <source>
        <dbReference type="Proteomes" id="UP001244443"/>
    </source>
</evidence>
<protein>
    <submittedName>
        <fullName evidence="3">Glycosyltransferase family 4 protein</fullName>
    </submittedName>
</protein>
<evidence type="ECO:0000259" key="1">
    <source>
        <dbReference type="Pfam" id="PF00534"/>
    </source>
</evidence>
<dbReference type="RefSeq" id="WP_308358346.1">
    <property type="nucleotide sequence ID" value="NZ_CP129970.2"/>
</dbReference>
<dbReference type="PANTHER" id="PTHR12526">
    <property type="entry name" value="GLYCOSYLTRANSFERASE"/>
    <property type="match status" value="1"/>
</dbReference>
<organism evidence="3 4">
    <name type="scientific">Marivirga arenosa</name>
    <dbReference type="NCBI Taxonomy" id="3059076"/>
    <lineage>
        <taxon>Bacteria</taxon>
        <taxon>Pseudomonadati</taxon>
        <taxon>Bacteroidota</taxon>
        <taxon>Cytophagia</taxon>
        <taxon>Cytophagales</taxon>
        <taxon>Marivirgaceae</taxon>
        <taxon>Marivirga</taxon>
    </lineage>
</organism>
<sequence length="384" mass="44036">MRIAITLNTSWNIFNFRMSLIRALQKDGHQVIAIAPHDEYTSKLIKAGCEFENVTMDSRGASPIRDLALTFELHNIYKRVRPDIILHYTIKPNIYGTLAAAKLGIPVINNVSGLGTIFLNDNWISKIALSLYRFSFKFPKKVFFQNHEDYQLFMDKKLIQRNICEVIPGSGIDINEFYPQKYEEKSKDSPFEFLMISRLIIDKGIREYVAAAAILQERGMNAKFNLLGKLDELHSRGISSEELNDWIEEGYINYLGSTDDVRPYIKSSDCVVLPSYREGTPRTLLEAAASARPIVASNVPGCNNVVDHLYNGLLCKVKDEDDLALKMKQMFYMAPEERMKMGNKGRKVAERRFDHNRVIERYLKAIQQNGKYTPQLMPSYVNNL</sequence>
<dbReference type="InterPro" id="IPR001296">
    <property type="entry name" value="Glyco_trans_1"/>
</dbReference>
<gene>
    <name evidence="3" type="ORF">QYS48_30735</name>
</gene>
<evidence type="ECO:0000313" key="3">
    <source>
        <dbReference type="EMBL" id="WMN08012.1"/>
    </source>
</evidence>
<accession>A0AA51N8C3</accession>
<reference evidence="3" key="1">
    <citation type="submission" date="2023-08" db="EMBL/GenBank/DDBJ databases">
        <title>Comparative genomics and taxonomic characterization of three novel marine species of genus Marivirga.</title>
        <authorList>
            <person name="Muhammad N."/>
            <person name="Kim S.-G."/>
        </authorList>
    </citation>
    <scope>NUCLEOTIDE SEQUENCE [LARGE SCALE GENOMIC DNA]</scope>
    <source>
        <strain evidence="3">ABR2-2</strain>
    </source>
</reference>
<name>A0AA51N8C3_9BACT</name>
<dbReference type="EMBL" id="CP129970">
    <property type="protein sequence ID" value="WMN08012.1"/>
    <property type="molecule type" value="Genomic_DNA"/>
</dbReference>
<dbReference type="Gene3D" id="3.40.50.2000">
    <property type="entry name" value="Glycogen Phosphorylase B"/>
    <property type="match status" value="2"/>
</dbReference>
<dbReference type="Pfam" id="PF13477">
    <property type="entry name" value="Glyco_trans_4_2"/>
    <property type="match status" value="1"/>
</dbReference>
<dbReference type="GO" id="GO:0016757">
    <property type="term" value="F:glycosyltransferase activity"/>
    <property type="evidence" value="ECO:0007669"/>
    <property type="project" value="InterPro"/>
</dbReference>
<dbReference type="Pfam" id="PF00534">
    <property type="entry name" value="Glycos_transf_1"/>
    <property type="match status" value="1"/>
</dbReference>